<evidence type="ECO:0000256" key="3">
    <source>
        <dbReference type="ARBA" id="ARBA00022448"/>
    </source>
</evidence>
<sequence length="384" mass="43246">MWGPLSRSLSRGLLAAAGRRRRGYARLLLAGPRGGGSGRRGTDVAAKPPRVGQGRSGRGLCVVALAALSWFFKSAPAEVEEEEEEDDDEEEEEEEVESPPSETELKIIEMLKRAKLSIMKKDPEEAERILHEALHLAHKADIKKAIIYTYDMMANLAFMRNQLEKAEKLFKATMSYLLVGGMKQEDNAIIEISLKLASIYATLKRQEFAFAGYEFCISTLERKITRQKALTEEVMPAEEKANTHLLLGMCYDSYARYLLDISQLSDAQKMYEKALQISKEIRGERHPQTVVLMNDLATTLDAQGRFDEAYTYVKKATELARQIEHPELHRVLSNMAGILMHKASFVEAKYVYEEALKEAELKGDVASIEHIKEELTELASSRGL</sequence>
<dbReference type="KEGG" id="pcw:110222169"/>
<evidence type="ECO:0000256" key="10">
    <source>
        <dbReference type="ARBA" id="ARBA00023128"/>
    </source>
</evidence>
<evidence type="ECO:0000256" key="13">
    <source>
        <dbReference type="ARBA" id="ARBA00074652"/>
    </source>
</evidence>
<dbReference type="InterPro" id="IPR019734">
    <property type="entry name" value="TPR_rpt"/>
</dbReference>
<dbReference type="InterPro" id="IPR011990">
    <property type="entry name" value="TPR-like_helical_dom_sf"/>
</dbReference>
<dbReference type="CTD" id="54902"/>
<dbReference type="Proteomes" id="UP000515140">
    <property type="component" value="Unplaced"/>
</dbReference>
<dbReference type="InterPro" id="IPR040395">
    <property type="entry name" value="TTC19"/>
</dbReference>
<dbReference type="Pfam" id="PF13424">
    <property type="entry name" value="TPR_12"/>
    <property type="match status" value="1"/>
</dbReference>
<evidence type="ECO:0000256" key="8">
    <source>
        <dbReference type="ARBA" id="ARBA00022946"/>
    </source>
</evidence>
<keyword evidence="9" id="KW-0249">Electron transport</keyword>
<evidence type="ECO:0000313" key="16">
    <source>
        <dbReference type="RefSeq" id="XP_020862700.1"/>
    </source>
</evidence>
<protein>
    <recommendedName>
        <fullName evidence="13">Tetratricopeptide repeat protein 19, mitochondrial</fullName>
    </recommendedName>
</protein>
<keyword evidence="8" id="KW-0809">Transit peptide</keyword>
<organism evidence="15 16">
    <name type="scientific">Phascolarctos cinereus</name>
    <name type="common">Koala</name>
    <dbReference type="NCBI Taxonomy" id="38626"/>
    <lineage>
        <taxon>Eukaryota</taxon>
        <taxon>Metazoa</taxon>
        <taxon>Chordata</taxon>
        <taxon>Craniata</taxon>
        <taxon>Vertebrata</taxon>
        <taxon>Euteleostomi</taxon>
        <taxon>Mammalia</taxon>
        <taxon>Metatheria</taxon>
        <taxon>Diprotodontia</taxon>
        <taxon>Phascolarctidae</taxon>
        <taxon>Phascolarctos</taxon>
    </lineage>
</organism>
<evidence type="ECO:0000256" key="9">
    <source>
        <dbReference type="ARBA" id="ARBA00022982"/>
    </source>
</evidence>
<keyword evidence="4" id="KW-0679">Respiratory chain</keyword>
<dbReference type="GO" id="GO:0034551">
    <property type="term" value="P:mitochondrial respiratory chain complex III assembly"/>
    <property type="evidence" value="ECO:0007669"/>
    <property type="project" value="Ensembl"/>
</dbReference>
<evidence type="ECO:0000256" key="14">
    <source>
        <dbReference type="SAM" id="MobiDB-lite"/>
    </source>
</evidence>
<comment type="similarity">
    <text evidence="2">Belongs to the TTC19 family.</text>
</comment>
<keyword evidence="15" id="KW-1185">Reference proteome</keyword>
<dbReference type="OMA" id="ANTYYEM"/>
<evidence type="ECO:0000256" key="5">
    <source>
        <dbReference type="ARBA" id="ARBA00022737"/>
    </source>
</evidence>
<dbReference type="FunCoup" id="A0A6P5LVV9">
    <property type="interactions" value="1018"/>
</dbReference>
<keyword evidence="3" id="KW-0813">Transport</keyword>
<evidence type="ECO:0000256" key="2">
    <source>
        <dbReference type="ARBA" id="ARBA00008219"/>
    </source>
</evidence>
<dbReference type="RefSeq" id="XP_020862700.1">
    <property type="nucleotide sequence ID" value="XM_021007041.1"/>
</dbReference>
<feature type="region of interest" description="Disordered" evidence="14">
    <location>
        <begin position="76"/>
        <end position="102"/>
    </location>
</feature>
<evidence type="ECO:0000256" key="7">
    <source>
        <dbReference type="ARBA" id="ARBA00022803"/>
    </source>
</evidence>
<dbReference type="PANTHER" id="PTHR13143">
    <property type="entry name" value="TETRATRICOPEPTIDE REPEAT PROTEIN 19"/>
    <property type="match status" value="1"/>
</dbReference>
<reference evidence="16" key="1">
    <citation type="submission" date="2025-08" db="UniProtKB">
        <authorList>
            <consortium name="RefSeq"/>
        </authorList>
    </citation>
    <scope>IDENTIFICATION</scope>
    <source>
        <tissue evidence="16">Spleen</tissue>
    </source>
</reference>
<dbReference type="AlphaFoldDB" id="A0A6P5LVV9"/>
<dbReference type="PANTHER" id="PTHR13143:SF6">
    <property type="entry name" value="TETRATRICOPEPTIDE REPEAT PROTEIN 19, MITOCHONDRIAL"/>
    <property type="match status" value="1"/>
</dbReference>
<evidence type="ECO:0000256" key="11">
    <source>
        <dbReference type="ARBA" id="ARBA00023136"/>
    </source>
</evidence>
<dbReference type="SUPFAM" id="SSF48452">
    <property type="entry name" value="TPR-like"/>
    <property type="match status" value="1"/>
</dbReference>
<dbReference type="Gene3D" id="1.25.40.10">
    <property type="entry name" value="Tetratricopeptide repeat domain"/>
    <property type="match status" value="1"/>
</dbReference>
<keyword evidence="7" id="KW-0802">TPR repeat</keyword>
<feature type="region of interest" description="Disordered" evidence="14">
    <location>
        <begin position="30"/>
        <end position="55"/>
    </location>
</feature>
<gene>
    <name evidence="16" type="primary">TTC19</name>
</gene>
<evidence type="ECO:0000256" key="12">
    <source>
        <dbReference type="ARBA" id="ARBA00066255"/>
    </source>
</evidence>
<dbReference type="GO" id="GO:0005743">
    <property type="term" value="C:mitochondrial inner membrane"/>
    <property type="evidence" value="ECO:0007669"/>
    <property type="project" value="UniProtKB-SubCell"/>
</dbReference>
<keyword evidence="11" id="KW-0472">Membrane</keyword>
<accession>A0A6P5LVV9</accession>
<dbReference type="SMART" id="SM00028">
    <property type="entry name" value="TPR"/>
    <property type="match status" value="4"/>
</dbReference>
<comment type="subunit">
    <text evidence="12">Binds to the mature mitochondrial complex III dimer, after the incorporation of the Rieske protein UQCRFS1. Interacts with UQCRC1 and UQCRFS1. Interacts with ZFYVE26 and CHMP4B.</text>
</comment>
<dbReference type="FunFam" id="1.25.40.10:FF:000240">
    <property type="entry name" value="Tetratricopeptide repeat protein 19, mitochondrial"/>
    <property type="match status" value="1"/>
</dbReference>
<keyword evidence="6" id="KW-0999">Mitochondrion inner membrane</keyword>
<keyword evidence="5" id="KW-0677">Repeat</keyword>
<evidence type="ECO:0000256" key="6">
    <source>
        <dbReference type="ARBA" id="ARBA00022792"/>
    </source>
</evidence>
<name>A0A6P5LVV9_PHACI</name>
<comment type="subcellular location">
    <subcellularLocation>
        <location evidence="1">Mitochondrion inner membrane</location>
    </subcellularLocation>
</comment>
<proteinExistence type="inferred from homology"/>
<evidence type="ECO:0000256" key="1">
    <source>
        <dbReference type="ARBA" id="ARBA00004273"/>
    </source>
</evidence>
<evidence type="ECO:0000256" key="4">
    <source>
        <dbReference type="ARBA" id="ARBA00022660"/>
    </source>
</evidence>
<dbReference type="InParanoid" id="A0A6P5LVV9"/>
<evidence type="ECO:0000313" key="15">
    <source>
        <dbReference type="Proteomes" id="UP000515140"/>
    </source>
</evidence>
<dbReference type="GeneID" id="110222169"/>
<keyword evidence="10" id="KW-0496">Mitochondrion</keyword>
<feature type="compositionally biased region" description="Acidic residues" evidence="14">
    <location>
        <begin position="78"/>
        <end position="97"/>
    </location>
</feature>